<feature type="compositionally biased region" description="Polar residues" evidence="1">
    <location>
        <begin position="89"/>
        <end position="123"/>
    </location>
</feature>
<feature type="transmembrane region" description="Helical" evidence="2">
    <location>
        <begin position="53"/>
        <end position="75"/>
    </location>
</feature>
<feature type="transmembrane region" description="Helical" evidence="2">
    <location>
        <begin position="22"/>
        <end position="41"/>
    </location>
</feature>
<evidence type="ECO:0000256" key="1">
    <source>
        <dbReference type="SAM" id="MobiDB-lite"/>
    </source>
</evidence>
<sequence>MTPSTPTTILAEYQHSFLNAPSFWNVILIIGGILVIIGVITSDAGIIRKLIRLPFAVIGWILAWVFLMTIGSLFAGASESLVNDDINHPSPTTTYPTEMPSAPSSTVDLNQLFDNPYNTPAPK</sequence>
<dbReference type="GeneID" id="300552616"/>
<comment type="caution">
    <text evidence="3">The sequence shown here is derived from an EMBL/GenBank/DDBJ whole genome shotgun (WGS) entry which is preliminary data.</text>
</comment>
<keyword evidence="2" id="KW-1133">Transmembrane helix</keyword>
<dbReference type="EMBL" id="JRVJ01000003">
    <property type="protein sequence ID" value="KGM19152.1"/>
    <property type="molecule type" value="Genomic_DNA"/>
</dbReference>
<accession>A0A0A2DMZ2</accession>
<gene>
    <name evidence="3" type="ORF">MA47_03115</name>
</gene>
<keyword evidence="2" id="KW-0812">Transmembrane</keyword>
<organism evidence="3 4">
    <name type="scientific">Corynebacterium auriscanis</name>
    <dbReference type="NCBI Taxonomy" id="99807"/>
    <lineage>
        <taxon>Bacteria</taxon>
        <taxon>Bacillati</taxon>
        <taxon>Actinomycetota</taxon>
        <taxon>Actinomycetes</taxon>
        <taxon>Mycobacteriales</taxon>
        <taxon>Corynebacteriaceae</taxon>
        <taxon>Corynebacterium</taxon>
    </lineage>
</organism>
<dbReference type="RefSeq" id="WP_035113363.1">
    <property type="nucleotide sequence ID" value="NZ_CP047046.1"/>
</dbReference>
<evidence type="ECO:0000313" key="4">
    <source>
        <dbReference type="Proteomes" id="UP000030145"/>
    </source>
</evidence>
<feature type="region of interest" description="Disordered" evidence="1">
    <location>
        <begin position="86"/>
        <end position="123"/>
    </location>
</feature>
<keyword evidence="4" id="KW-1185">Reference proteome</keyword>
<proteinExistence type="predicted"/>
<dbReference type="AlphaFoldDB" id="A0A0A2DMZ2"/>
<dbReference type="Proteomes" id="UP000030145">
    <property type="component" value="Unassembled WGS sequence"/>
</dbReference>
<name>A0A0A2DMZ2_9CORY</name>
<keyword evidence="2" id="KW-0472">Membrane</keyword>
<protein>
    <submittedName>
        <fullName evidence="3">Uncharacterized protein</fullName>
    </submittedName>
</protein>
<reference evidence="3 4" key="1">
    <citation type="submission" date="2014-10" db="EMBL/GenBank/DDBJ databases">
        <title>Whole Genome sequence of Corynebacterium auriscanis strain CIP 106629.</title>
        <authorList>
            <person name="Hassan S.S."/>
            <person name="Jamal S.B."/>
            <person name="Tiwari S."/>
            <person name="Oliveira L.D.C."/>
            <person name="Souza F."/>
            <person name="Mariano D.C."/>
            <person name="Almeida S."/>
            <person name="Dorella F."/>
            <person name="Pereira F."/>
            <person name="Carvalho A."/>
            <person name="Leal C.A."/>
            <person name="Soares S.D.C."/>
            <person name="Figueiredo H.C."/>
            <person name="Silva A."/>
            <person name="Azevedo V.A."/>
        </authorList>
    </citation>
    <scope>NUCLEOTIDE SEQUENCE [LARGE SCALE GENOMIC DNA]</scope>
    <source>
        <strain evidence="3 4">CIP 106629</strain>
    </source>
</reference>
<evidence type="ECO:0000256" key="2">
    <source>
        <dbReference type="SAM" id="Phobius"/>
    </source>
</evidence>
<evidence type="ECO:0000313" key="3">
    <source>
        <dbReference type="EMBL" id="KGM19152.1"/>
    </source>
</evidence>